<sequence length="893" mass="101490">MTRNSRHQFIKRLDQHRLLYLLSWLIPAATVLIYFMIQKTFPFGNNTLLTTDLGQEYIDFYSYYRRVLLGHPNQFFYTFSSSLGGPMLGTWSYYLLSPFNLIMLLTPGKWLPAGVWLITIIKLGLCGLTMSYYLTHRKNRLDNTLVLGLAVAYALCGYNTAYQLNIMWLDGVYLLPLLLHALELLAEKQRWRPYFVVLAFSLFTNYYIGYMLCVFSLLYFAYLLAIKQPFRQKIGVNIIAFARGSIAAGLINAWLLIPTYFELQSTKATYNAAKIHWNLEYNPLKLLPKLVSGGYSFDQMSSGQANIFTGSLILLLAILFFLTKKISPRQKIAAALITIFLIYSFFLEPLDLLWHGGQFPVWYPSRFSFIFSAWLIVLASDVLAVHVDLKLWQLGVLGSLLIAWCAYILLNEHNYDFLTKTNTSVSIVFGIVSFFLLIFYYSPQRSRVLMTIMLVVMVSDSVANYRASLDQIAYTNQSEYWNYTGLVTNTVEKISAKSLVGTRVEKTFNRTNDDPMQFGYAGGAHFNSMQNPIIGHFYDKIGQAAGDNFVTYKYGTEVTDSLLGFKTWLDRDTNDDLLPALPDLDAGLTITSWRPDVQNYSLTQQDGAISIRENKNALNLVFAADQAILKTKLTTSQPILNQEKIVNNLVSGQSYQTLFRAVTLDQPKLINAKSTALNPDSTYTKTDQNLPASISFTFTPTTNDSYYLSLGSSVDSDQIDITVNNEKVPIDENFRDTILLNVAHRDIGKTIKIQINLKKPSVWLQALSLYQLDQSAVNQKFQTLKKGNATIKQMSGATVTGTVNLKKDQVMMTTIPYNQGWQLTVDGKSQPLKKVLKTFLGAKLSRGKHQFKLTYRPVGWTTGWLITLATILLMLTTFTLEQHKRQKQRKHHK</sequence>
<feature type="transmembrane region" description="Helical" evidence="1">
    <location>
        <begin position="194"/>
        <end position="222"/>
    </location>
</feature>
<feature type="transmembrane region" description="Helical" evidence="1">
    <location>
        <begin position="422"/>
        <end position="441"/>
    </location>
</feature>
<proteinExistence type="predicted"/>
<name>A0ABW4DNW0_9LACO</name>
<dbReference type="Pfam" id="PF09586">
    <property type="entry name" value="YfhO"/>
    <property type="match status" value="1"/>
</dbReference>
<feature type="transmembrane region" description="Helical" evidence="1">
    <location>
        <begin position="114"/>
        <end position="134"/>
    </location>
</feature>
<evidence type="ECO:0000313" key="2">
    <source>
        <dbReference type="EMBL" id="MFD1466327.1"/>
    </source>
</evidence>
<dbReference type="EMBL" id="JBHTOF010000101">
    <property type="protein sequence ID" value="MFD1466327.1"/>
    <property type="molecule type" value="Genomic_DNA"/>
</dbReference>
<dbReference type="PANTHER" id="PTHR38454:SF1">
    <property type="entry name" value="INTEGRAL MEMBRANE PROTEIN"/>
    <property type="match status" value="1"/>
</dbReference>
<feature type="transmembrane region" description="Helical" evidence="1">
    <location>
        <begin position="234"/>
        <end position="257"/>
    </location>
</feature>
<evidence type="ECO:0000313" key="3">
    <source>
        <dbReference type="Proteomes" id="UP001597244"/>
    </source>
</evidence>
<evidence type="ECO:0000256" key="1">
    <source>
        <dbReference type="SAM" id="Phobius"/>
    </source>
</evidence>
<comment type="caution">
    <text evidence="2">The sequence shown here is derived from an EMBL/GenBank/DDBJ whole genome shotgun (WGS) entry which is preliminary data.</text>
</comment>
<dbReference type="PANTHER" id="PTHR38454">
    <property type="entry name" value="INTEGRAL MEMBRANE PROTEIN-RELATED"/>
    <property type="match status" value="1"/>
</dbReference>
<keyword evidence="3" id="KW-1185">Reference proteome</keyword>
<feature type="transmembrane region" description="Helical" evidence="1">
    <location>
        <begin position="391"/>
        <end position="410"/>
    </location>
</feature>
<keyword evidence="1" id="KW-0812">Transmembrane</keyword>
<feature type="transmembrane region" description="Helical" evidence="1">
    <location>
        <begin position="18"/>
        <end position="37"/>
    </location>
</feature>
<dbReference type="Proteomes" id="UP001597244">
    <property type="component" value="Unassembled WGS sequence"/>
</dbReference>
<keyword evidence="1" id="KW-1133">Transmembrane helix</keyword>
<feature type="transmembrane region" description="Helical" evidence="1">
    <location>
        <begin position="146"/>
        <end position="169"/>
    </location>
</feature>
<feature type="transmembrane region" description="Helical" evidence="1">
    <location>
        <begin position="858"/>
        <end position="880"/>
    </location>
</feature>
<reference evidence="3" key="1">
    <citation type="journal article" date="2019" name="Int. J. Syst. Evol. Microbiol.">
        <title>The Global Catalogue of Microorganisms (GCM) 10K type strain sequencing project: providing services to taxonomists for standard genome sequencing and annotation.</title>
        <authorList>
            <consortium name="The Broad Institute Genomics Platform"/>
            <consortium name="The Broad Institute Genome Sequencing Center for Infectious Disease"/>
            <person name="Wu L."/>
            <person name="Ma J."/>
        </authorList>
    </citation>
    <scope>NUCLEOTIDE SEQUENCE [LARGE SCALE GENOMIC DNA]</scope>
    <source>
        <strain evidence="3">CCM 8951</strain>
    </source>
</reference>
<gene>
    <name evidence="2" type="ORF">ACFQ4L_09675</name>
</gene>
<feature type="transmembrane region" description="Helical" evidence="1">
    <location>
        <begin position="334"/>
        <end position="354"/>
    </location>
</feature>
<dbReference type="RefSeq" id="WP_125577765.1">
    <property type="nucleotide sequence ID" value="NZ_JBHTOF010000101.1"/>
</dbReference>
<accession>A0ABW4DNW0</accession>
<protein>
    <submittedName>
        <fullName evidence="2">YfhO family protein</fullName>
    </submittedName>
</protein>
<dbReference type="InterPro" id="IPR018580">
    <property type="entry name" value="Uncharacterised_YfhO"/>
</dbReference>
<feature type="transmembrane region" description="Helical" evidence="1">
    <location>
        <begin position="305"/>
        <end position="322"/>
    </location>
</feature>
<organism evidence="2 3">
    <name type="scientific">Lapidilactobacillus mulanensis</name>
    <dbReference type="NCBI Taxonomy" id="2485999"/>
    <lineage>
        <taxon>Bacteria</taxon>
        <taxon>Bacillati</taxon>
        <taxon>Bacillota</taxon>
        <taxon>Bacilli</taxon>
        <taxon>Lactobacillales</taxon>
        <taxon>Lactobacillaceae</taxon>
        <taxon>Lapidilactobacillus</taxon>
    </lineage>
</organism>
<keyword evidence="1" id="KW-0472">Membrane</keyword>